<dbReference type="GO" id="GO:0005249">
    <property type="term" value="F:voltage-gated potassium channel activity"/>
    <property type="evidence" value="ECO:0007669"/>
    <property type="project" value="InterPro"/>
</dbReference>
<dbReference type="InterPro" id="IPR027359">
    <property type="entry name" value="Volt_channel_dom_sf"/>
</dbReference>
<feature type="transmembrane region" description="Helical" evidence="8">
    <location>
        <begin position="16"/>
        <end position="34"/>
    </location>
</feature>
<dbReference type="Pfam" id="PF07885">
    <property type="entry name" value="Ion_trans_2"/>
    <property type="match status" value="1"/>
</dbReference>
<dbReference type="Gene3D" id="1.20.5.110">
    <property type="match status" value="1"/>
</dbReference>
<dbReference type="InterPro" id="IPR028325">
    <property type="entry name" value="VG_K_chnl"/>
</dbReference>
<dbReference type="RefSeq" id="WP_043466872.1">
    <property type="nucleotide sequence ID" value="NZ_JBFACB010000006.1"/>
</dbReference>
<dbReference type="EMBL" id="JNAD02000011">
    <property type="protein sequence ID" value="RKM93117.1"/>
    <property type="molecule type" value="Genomic_DNA"/>
</dbReference>
<dbReference type="OrthoDB" id="9799090at2"/>
<dbReference type="GO" id="GO:0008076">
    <property type="term" value="C:voltage-gated potassium channel complex"/>
    <property type="evidence" value="ECO:0007669"/>
    <property type="project" value="InterPro"/>
</dbReference>
<evidence type="ECO:0000256" key="1">
    <source>
        <dbReference type="ARBA" id="ARBA00004141"/>
    </source>
</evidence>
<evidence type="ECO:0000256" key="6">
    <source>
        <dbReference type="ARBA" id="ARBA00023136"/>
    </source>
</evidence>
<dbReference type="SUPFAM" id="SSF81324">
    <property type="entry name" value="Voltage-gated potassium channels"/>
    <property type="match status" value="1"/>
</dbReference>
<keyword evidence="3 8" id="KW-0812">Transmembrane</keyword>
<dbReference type="InterPro" id="IPR013099">
    <property type="entry name" value="K_chnl_dom"/>
</dbReference>
<name>A0A3M8F0E8_9ACTN</name>
<feature type="domain" description="Potassium channel" evidence="9">
    <location>
        <begin position="129"/>
        <end position="204"/>
    </location>
</feature>
<dbReference type="PANTHER" id="PTHR11537">
    <property type="entry name" value="VOLTAGE-GATED POTASSIUM CHANNEL"/>
    <property type="match status" value="1"/>
</dbReference>
<evidence type="ECO:0000313" key="10">
    <source>
        <dbReference type="EMBL" id="RKM93117.1"/>
    </source>
</evidence>
<dbReference type="AlphaFoldDB" id="A0A3M8F0E8"/>
<accession>A0A3M8F0E8</accession>
<evidence type="ECO:0000256" key="3">
    <source>
        <dbReference type="ARBA" id="ARBA00022692"/>
    </source>
</evidence>
<keyword evidence="5" id="KW-0406">Ion transport</keyword>
<sequence length="222" mass="24758">MDDDDAVRRWEHRGQLPLITASLLYLAAYTLTVLDQDASPAWRLAWSMTMFVTWALFAADYLVRLALSRRRWTFVRGHWLDVIVLVLPALRPLALVRYLYRRRRRRRSPLLSLEGQVMAYSGLTALLLGFVGALSVYRAERGAREATIENFGDALWWVCVTLSTTGYGDVAPVTFHGRLVGVLLMSVGVGLIGAVVGVFSSWLVQSFRRREEDDAGGGGGGP</sequence>
<dbReference type="PANTHER" id="PTHR11537:SF254">
    <property type="entry name" value="POTASSIUM VOLTAGE-GATED CHANNEL PROTEIN SHAB"/>
    <property type="match status" value="1"/>
</dbReference>
<evidence type="ECO:0000259" key="9">
    <source>
        <dbReference type="Pfam" id="PF07885"/>
    </source>
</evidence>
<evidence type="ECO:0000256" key="7">
    <source>
        <dbReference type="ARBA" id="ARBA00023303"/>
    </source>
</evidence>
<evidence type="ECO:0000256" key="4">
    <source>
        <dbReference type="ARBA" id="ARBA00022989"/>
    </source>
</evidence>
<dbReference type="Gene3D" id="1.20.120.350">
    <property type="entry name" value="Voltage-gated potassium channels. Chain C"/>
    <property type="match status" value="1"/>
</dbReference>
<feature type="transmembrane region" description="Helical" evidence="8">
    <location>
        <begin position="180"/>
        <end position="204"/>
    </location>
</feature>
<evidence type="ECO:0000256" key="8">
    <source>
        <dbReference type="SAM" id="Phobius"/>
    </source>
</evidence>
<proteinExistence type="predicted"/>
<feature type="transmembrane region" description="Helical" evidence="8">
    <location>
        <begin position="151"/>
        <end position="168"/>
    </location>
</feature>
<protein>
    <submittedName>
        <fullName evidence="10">Two pore domain potassium channel family protein</fullName>
    </submittedName>
</protein>
<organism evidence="10 11">
    <name type="scientific">Streptomyces xinghaiensis</name>
    <dbReference type="NCBI Taxonomy" id="1038928"/>
    <lineage>
        <taxon>Bacteria</taxon>
        <taxon>Bacillati</taxon>
        <taxon>Actinomycetota</taxon>
        <taxon>Actinomycetes</taxon>
        <taxon>Kitasatosporales</taxon>
        <taxon>Streptomycetaceae</taxon>
        <taxon>Streptomyces</taxon>
    </lineage>
</organism>
<evidence type="ECO:0000256" key="2">
    <source>
        <dbReference type="ARBA" id="ARBA00022448"/>
    </source>
</evidence>
<dbReference type="GO" id="GO:0001508">
    <property type="term" value="P:action potential"/>
    <property type="evidence" value="ECO:0007669"/>
    <property type="project" value="TreeGrafter"/>
</dbReference>
<feature type="transmembrane region" description="Helical" evidence="8">
    <location>
        <begin position="120"/>
        <end position="139"/>
    </location>
</feature>
<evidence type="ECO:0000313" key="11">
    <source>
        <dbReference type="Proteomes" id="UP000028058"/>
    </source>
</evidence>
<keyword evidence="2" id="KW-0813">Transport</keyword>
<comment type="subcellular location">
    <subcellularLocation>
        <location evidence="1">Membrane</location>
        <topology evidence="1">Multi-pass membrane protein</topology>
    </subcellularLocation>
</comment>
<dbReference type="Proteomes" id="UP000028058">
    <property type="component" value="Unassembled WGS sequence"/>
</dbReference>
<keyword evidence="6 8" id="KW-0472">Membrane</keyword>
<comment type="caution">
    <text evidence="10">The sequence shown here is derived from an EMBL/GenBank/DDBJ whole genome shotgun (WGS) entry which is preliminary data.</text>
</comment>
<feature type="transmembrane region" description="Helical" evidence="8">
    <location>
        <begin position="79"/>
        <end position="100"/>
    </location>
</feature>
<keyword evidence="7 10" id="KW-0407">Ion channel</keyword>
<feature type="transmembrane region" description="Helical" evidence="8">
    <location>
        <begin position="46"/>
        <end position="67"/>
    </location>
</feature>
<dbReference type="Gene3D" id="1.10.287.70">
    <property type="match status" value="1"/>
</dbReference>
<evidence type="ECO:0000256" key="5">
    <source>
        <dbReference type="ARBA" id="ARBA00023065"/>
    </source>
</evidence>
<keyword evidence="11" id="KW-1185">Reference proteome</keyword>
<gene>
    <name evidence="10" type="ORF">SFRA_021605</name>
</gene>
<keyword evidence="4 8" id="KW-1133">Transmembrane helix</keyword>
<reference evidence="10 11" key="1">
    <citation type="journal article" date="2014" name="Genome Announc.">
        <title>Draft Genome Sequence of Streptomyces fradiae ATCC 19609, a Strain Highly Sensitive to Antibiotics.</title>
        <authorList>
            <person name="Bekker O.B."/>
            <person name="Klimina K.M."/>
            <person name="Vatlin A.A."/>
            <person name="Zakharevich N.V."/>
            <person name="Kasianov A.S."/>
            <person name="Danilenko V.N."/>
        </authorList>
    </citation>
    <scope>NUCLEOTIDE SEQUENCE [LARGE SCALE GENOMIC DNA]</scope>
    <source>
        <strain evidence="10 11">ATCC 19609</strain>
    </source>
</reference>